<dbReference type="HOGENOM" id="CLU_2643244_0_0_1"/>
<reference evidence="3" key="2">
    <citation type="submission" date="2012-11" db="EMBL/GenBank/DDBJ databases">
        <authorList>
            <person name="Kuo A."/>
            <person name="Curtis B.A."/>
            <person name="Tanifuji G."/>
            <person name="Burki F."/>
            <person name="Gruber A."/>
            <person name="Irimia M."/>
            <person name="Maruyama S."/>
            <person name="Arias M.C."/>
            <person name="Ball S.G."/>
            <person name="Gile G.H."/>
            <person name="Hirakawa Y."/>
            <person name="Hopkins J.F."/>
            <person name="Rensing S.A."/>
            <person name="Schmutz J."/>
            <person name="Symeonidi A."/>
            <person name="Elias M."/>
            <person name="Eveleigh R.J."/>
            <person name="Herman E.K."/>
            <person name="Klute M.J."/>
            <person name="Nakayama T."/>
            <person name="Obornik M."/>
            <person name="Reyes-Prieto A."/>
            <person name="Armbrust E.V."/>
            <person name="Aves S.J."/>
            <person name="Beiko R.G."/>
            <person name="Coutinho P."/>
            <person name="Dacks J.B."/>
            <person name="Durnford D.G."/>
            <person name="Fast N.M."/>
            <person name="Green B.R."/>
            <person name="Grisdale C."/>
            <person name="Hempe F."/>
            <person name="Henrissat B."/>
            <person name="Hoppner M.P."/>
            <person name="Ishida K.-I."/>
            <person name="Kim E."/>
            <person name="Koreny L."/>
            <person name="Kroth P.G."/>
            <person name="Liu Y."/>
            <person name="Malik S.-B."/>
            <person name="Maier U.G."/>
            <person name="McRose D."/>
            <person name="Mock T."/>
            <person name="Neilson J.A."/>
            <person name="Onodera N.T."/>
            <person name="Poole A.M."/>
            <person name="Pritham E.J."/>
            <person name="Richards T.A."/>
            <person name="Rocap G."/>
            <person name="Roy S.W."/>
            <person name="Sarai C."/>
            <person name="Schaack S."/>
            <person name="Shirato S."/>
            <person name="Slamovits C.H."/>
            <person name="Spencer D.F."/>
            <person name="Suzuki S."/>
            <person name="Worden A.Z."/>
            <person name="Zauner S."/>
            <person name="Barry K."/>
            <person name="Bell C."/>
            <person name="Bharti A.K."/>
            <person name="Crow J.A."/>
            <person name="Grimwood J."/>
            <person name="Kramer R."/>
            <person name="Lindquist E."/>
            <person name="Lucas S."/>
            <person name="Salamov A."/>
            <person name="McFadden G.I."/>
            <person name="Lane C.E."/>
            <person name="Keeling P.J."/>
            <person name="Gray M.W."/>
            <person name="Grigoriev I.V."/>
            <person name="Archibald J.M."/>
        </authorList>
    </citation>
    <scope>NUCLEOTIDE SEQUENCE</scope>
    <source>
        <strain evidence="3">CCMP2712</strain>
    </source>
</reference>
<evidence type="ECO:0000313" key="3">
    <source>
        <dbReference type="Proteomes" id="UP000011087"/>
    </source>
</evidence>
<protein>
    <submittedName>
        <fullName evidence="1 2">Uncharacterized protein</fullName>
    </submittedName>
</protein>
<dbReference type="EnsemblProtists" id="EKX55117">
    <property type="protein sequence ID" value="EKX55117"/>
    <property type="gene ID" value="GUITHDRAFT_149702"/>
</dbReference>
<gene>
    <name evidence="1" type="ORF">GUITHDRAFT_149702</name>
</gene>
<dbReference type="AlphaFoldDB" id="L1K3F0"/>
<evidence type="ECO:0000313" key="1">
    <source>
        <dbReference type="EMBL" id="EKX55117.1"/>
    </source>
</evidence>
<reference evidence="2" key="3">
    <citation type="submission" date="2015-06" db="UniProtKB">
        <authorList>
            <consortium name="EnsemblProtists"/>
        </authorList>
    </citation>
    <scope>IDENTIFICATION</scope>
</reference>
<keyword evidence="3" id="KW-1185">Reference proteome</keyword>
<organism evidence="1">
    <name type="scientific">Guillardia theta (strain CCMP2712)</name>
    <name type="common">Cryptophyte</name>
    <dbReference type="NCBI Taxonomy" id="905079"/>
    <lineage>
        <taxon>Eukaryota</taxon>
        <taxon>Cryptophyceae</taxon>
        <taxon>Pyrenomonadales</taxon>
        <taxon>Geminigeraceae</taxon>
        <taxon>Guillardia</taxon>
    </lineage>
</organism>
<dbReference type="PaxDb" id="55529-EKX55117"/>
<dbReference type="RefSeq" id="XP_005842097.1">
    <property type="nucleotide sequence ID" value="XM_005842040.1"/>
</dbReference>
<name>L1K3F0_GUITC</name>
<sequence length="77" mass="8804">MYLDFLYLGAAGAHIKIDPTFKNLVERVKVSRKSLFKMPSKNLKKKQVPFIAKTLVAEFRCGDSGPEEWRTIVSMQT</sequence>
<dbReference type="EMBL" id="JH992965">
    <property type="protein sequence ID" value="EKX55117.1"/>
    <property type="molecule type" value="Genomic_DNA"/>
</dbReference>
<accession>L1K3F0</accession>
<reference evidence="1 3" key="1">
    <citation type="journal article" date="2012" name="Nature">
        <title>Algal genomes reveal evolutionary mosaicism and the fate of nucleomorphs.</title>
        <authorList>
            <consortium name="DOE Joint Genome Institute"/>
            <person name="Curtis B.A."/>
            <person name="Tanifuji G."/>
            <person name="Burki F."/>
            <person name="Gruber A."/>
            <person name="Irimia M."/>
            <person name="Maruyama S."/>
            <person name="Arias M.C."/>
            <person name="Ball S.G."/>
            <person name="Gile G.H."/>
            <person name="Hirakawa Y."/>
            <person name="Hopkins J.F."/>
            <person name="Kuo A."/>
            <person name="Rensing S.A."/>
            <person name="Schmutz J."/>
            <person name="Symeonidi A."/>
            <person name="Elias M."/>
            <person name="Eveleigh R.J."/>
            <person name="Herman E.K."/>
            <person name="Klute M.J."/>
            <person name="Nakayama T."/>
            <person name="Obornik M."/>
            <person name="Reyes-Prieto A."/>
            <person name="Armbrust E.V."/>
            <person name="Aves S.J."/>
            <person name="Beiko R.G."/>
            <person name="Coutinho P."/>
            <person name="Dacks J.B."/>
            <person name="Durnford D.G."/>
            <person name="Fast N.M."/>
            <person name="Green B.R."/>
            <person name="Grisdale C.J."/>
            <person name="Hempel F."/>
            <person name="Henrissat B."/>
            <person name="Hoppner M.P."/>
            <person name="Ishida K."/>
            <person name="Kim E."/>
            <person name="Koreny L."/>
            <person name="Kroth P.G."/>
            <person name="Liu Y."/>
            <person name="Malik S.B."/>
            <person name="Maier U.G."/>
            <person name="McRose D."/>
            <person name="Mock T."/>
            <person name="Neilson J.A."/>
            <person name="Onodera N.T."/>
            <person name="Poole A.M."/>
            <person name="Pritham E.J."/>
            <person name="Richards T.A."/>
            <person name="Rocap G."/>
            <person name="Roy S.W."/>
            <person name="Sarai C."/>
            <person name="Schaack S."/>
            <person name="Shirato S."/>
            <person name="Slamovits C.H."/>
            <person name="Spencer D.F."/>
            <person name="Suzuki S."/>
            <person name="Worden A.Z."/>
            <person name="Zauner S."/>
            <person name="Barry K."/>
            <person name="Bell C."/>
            <person name="Bharti A.K."/>
            <person name="Crow J.A."/>
            <person name="Grimwood J."/>
            <person name="Kramer R."/>
            <person name="Lindquist E."/>
            <person name="Lucas S."/>
            <person name="Salamov A."/>
            <person name="McFadden G.I."/>
            <person name="Lane C.E."/>
            <person name="Keeling P.J."/>
            <person name="Gray M.W."/>
            <person name="Grigoriev I.V."/>
            <person name="Archibald J.M."/>
        </authorList>
    </citation>
    <scope>NUCLEOTIDE SEQUENCE</scope>
    <source>
        <strain evidence="1 3">CCMP2712</strain>
    </source>
</reference>
<dbReference type="KEGG" id="gtt:GUITHDRAFT_149702"/>
<proteinExistence type="predicted"/>
<dbReference type="Proteomes" id="UP000011087">
    <property type="component" value="Unassembled WGS sequence"/>
</dbReference>
<dbReference type="GeneID" id="17311995"/>
<evidence type="ECO:0000313" key="2">
    <source>
        <dbReference type="EnsemblProtists" id="EKX55117"/>
    </source>
</evidence>